<dbReference type="EMBL" id="MK552141">
    <property type="protein sequence ID" value="QBQ74718.1"/>
    <property type="molecule type" value="Genomic_DNA"/>
</dbReference>
<name>A0A482MM32_9CAUD</name>
<evidence type="ECO:0000313" key="1">
    <source>
        <dbReference type="EMBL" id="QBQ74718.1"/>
    </source>
</evidence>
<sequence>MNRYNSFPEIHHHDAADLARDLVKWIEASDPELGSPLLDFCYRLEDEITAFQDRIIVADREAYYQHYTPK</sequence>
<proteinExistence type="predicted"/>
<organism evidence="1 2">
    <name type="scientific">Burkholderia phage BcepSauron</name>
    <dbReference type="NCBI Taxonomy" id="2530033"/>
    <lineage>
        <taxon>Viruses</taxon>
        <taxon>Duplodnaviria</taxon>
        <taxon>Heunggongvirae</taxon>
        <taxon>Uroviricota</taxon>
        <taxon>Caudoviricetes</taxon>
        <taxon>Sarumanvirus</taxon>
        <taxon>Sarumanvirus bcepsauron</taxon>
    </lineage>
</organism>
<dbReference type="Proteomes" id="UP000301424">
    <property type="component" value="Segment"/>
</dbReference>
<evidence type="ECO:0000313" key="2">
    <source>
        <dbReference type="Proteomes" id="UP000301424"/>
    </source>
</evidence>
<reference evidence="1 2" key="1">
    <citation type="submission" date="2019-02" db="EMBL/GenBank/DDBJ databases">
        <title>Complete genome sequence of Burkholderia cenocepacia phage BcepSauron.</title>
        <authorList>
            <person name="Park K."/>
            <person name="Gonzalez C."/>
            <person name="Liu M."/>
            <person name="Gill J."/>
        </authorList>
    </citation>
    <scope>NUCLEOTIDE SEQUENCE [LARGE SCALE GENOMIC DNA]</scope>
</reference>
<protein>
    <submittedName>
        <fullName evidence="1">Uncharacterized protein</fullName>
    </submittedName>
</protein>
<gene>
    <name evidence="1" type="ORF">BcepSauron_338</name>
</gene>
<keyword evidence="2" id="KW-1185">Reference proteome</keyword>
<accession>A0A482MM32</accession>